<dbReference type="InterPro" id="IPR036719">
    <property type="entry name" value="Neuro-gated_channel_TM_sf"/>
</dbReference>
<proteinExistence type="predicted"/>
<protein>
    <submittedName>
        <fullName evidence="2">Neur_chan_memb domain-containing protein</fullName>
    </submittedName>
</protein>
<accession>A0AAV4PDP6</accession>
<keyword evidence="3" id="KW-1185">Reference proteome</keyword>
<sequence>MRMLRHRVAISKGKSEIHMLNSKNSTPKDKRFTNGFYFSDLLHVVREPDFRTRPGSPSDPSVHAQCADRDAVVALLLARRRCHSGQDHLMRHQSLGSHHSILQHQKGSAPSLLHTCKSFIIIHQRTRIYLFVYLNKALSFALILSWRCHPPTTPRSQPRTESESNVRLSNLKLVPPSQVPNSCNELSLRKRSFYGSSDLTPTDPKYRQWALNIDKSSRFLFPLAFLLFNTFYWPILLSR</sequence>
<dbReference type="GO" id="GO:0006811">
    <property type="term" value="P:monoatomic ion transport"/>
    <property type="evidence" value="ECO:0007669"/>
    <property type="project" value="InterPro"/>
</dbReference>
<feature type="transmembrane region" description="Helical" evidence="1">
    <location>
        <begin position="219"/>
        <end position="237"/>
    </location>
</feature>
<reference evidence="2 3" key="1">
    <citation type="submission" date="2021-06" db="EMBL/GenBank/DDBJ databases">
        <title>Caerostris extrusa draft genome.</title>
        <authorList>
            <person name="Kono N."/>
            <person name="Arakawa K."/>
        </authorList>
    </citation>
    <scope>NUCLEOTIDE SEQUENCE [LARGE SCALE GENOMIC DNA]</scope>
</reference>
<evidence type="ECO:0000256" key="1">
    <source>
        <dbReference type="SAM" id="Phobius"/>
    </source>
</evidence>
<keyword evidence="1" id="KW-0472">Membrane</keyword>
<gene>
    <name evidence="2" type="primary">AVEN_102930_1</name>
    <name evidence="2" type="ORF">CEXT_713721</name>
</gene>
<dbReference type="EMBL" id="BPLR01004413">
    <property type="protein sequence ID" value="GIX94714.1"/>
    <property type="molecule type" value="Genomic_DNA"/>
</dbReference>
<dbReference type="Proteomes" id="UP001054945">
    <property type="component" value="Unassembled WGS sequence"/>
</dbReference>
<dbReference type="AlphaFoldDB" id="A0AAV4PDP6"/>
<dbReference type="SUPFAM" id="SSF90112">
    <property type="entry name" value="Neurotransmitter-gated ion-channel transmembrane pore"/>
    <property type="match status" value="1"/>
</dbReference>
<organism evidence="2 3">
    <name type="scientific">Caerostris extrusa</name>
    <name type="common">Bark spider</name>
    <name type="synonym">Caerostris bankana</name>
    <dbReference type="NCBI Taxonomy" id="172846"/>
    <lineage>
        <taxon>Eukaryota</taxon>
        <taxon>Metazoa</taxon>
        <taxon>Ecdysozoa</taxon>
        <taxon>Arthropoda</taxon>
        <taxon>Chelicerata</taxon>
        <taxon>Arachnida</taxon>
        <taxon>Araneae</taxon>
        <taxon>Araneomorphae</taxon>
        <taxon>Entelegynae</taxon>
        <taxon>Araneoidea</taxon>
        <taxon>Araneidae</taxon>
        <taxon>Caerostris</taxon>
    </lineage>
</organism>
<dbReference type="GO" id="GO:0016020">
    <property type="term" value="C:membrane"/>
    <property type="evidence" value="ECO:0007669"/>
    <property type="project" value="InterPro"/>
</dbReference>
<name>A0AAV4PDP6_CAEEX</name>
<keyword evidence="1" id="KW-0812">Transmembrane</keyword>
<comment type="caution">
    <text evidence="2">The sequence shown here is derived from an EMBL/GenBank/DDBJ whole genome shotgun (WGS) entry which is preliminary data.</text>
</comment>
<evidence type="ECO:0000313" key="2">
    <source>
        <dbReference type="EMBL" id="GIX94714.1"/>
    </source>
</evidence>
<keyword evidence="1" id="KW-1133">Transmembrane helix</keyword>
<evidence type="ECO:0000313" key="3">
    <source>
        <dbReference type="Proteomes" id="UP001054945"/>
    </source>
</evidence>